<evidence type="ECO:0008006" key="3">
    <source>
        <dbReference type="Google" id="ProtNLM"/>
    </source>
</evidence>
<protein>
    <recommendedName>
        <fullName evidence="3">Reverse transcriptase</fullName>
    </recommendedName>
</protein>
<dbReference type="EMBL" id="JABFTP020000186">
    <property type="protein sequence ID" value="KAL3289490.1"/>
    <property type="molecule type" value="Genomic_DNA"/>
</dbReference>
<gene>
    <name evidence="1" type="ORF">HHI36_022911</name>
</gene>
<name>A0ABD2PG90_9CUCU</name>
<accession>A0ABD2PG90</accession>
<organism evidence="1 2">
    <name type="scientific">Cryptolaemus montrouzieri</name>
    <dbReference type="NCBI Taxonomy" id="559131"/>
    <lineage>
        <taxon>Eukaryota</taxon>
        <taxon>Metazoa</taxon>
        <taxon>Ecdysozoa</taxon>
        <taxon>Arthropoda</taxon>
        <taxon>Hexapoda</taxon>
        <taxon>Insecta</taxon>
        <taxon>Pterygota</taxon>
        <taxon>Neoptera</taxon>
        <taxon>Endopterygota</taxon>
        <taxon>Coleoptera</taxon>
        <taxon>Polyphaga</taxon>
        <taxon>Cucujiformia</taxon>
        <taxon>Coccinelloidea</taxon>
        <taxon>Coccinellidae</taxon>
        <taxon>Scymninae</taxon>
        <taxon>Scymnini</taxon>
        <taxon>Cryptolaemus</taxon>
    </lineage>
</organism>
<proteinExistence type="predicted"/>
<comment type="caution">
    <text evidence="1">The sequence shown here is derived from an EMBL/GenBank/DDBJ whole genome shotgun (WGS) entry which is preliminary data.</text>
</comment>
<dbReference type="AlphaFoldDB" id="A0ABD2PG90"/>
<sequence>MYNEGYGPDSKNKQQATWQFVRNYTGNVCKSVSILNEIPKDQKSCEVRLDGDNGAKFKYESLNNSLVLENTDPQEVYNIIKSLKNTRSTGFDEIPITLIKEVAD</sequence>
<keyword evidence="2" id="KW-1185">Reference proteome</keyword>
<evidence type="ECO:0000313" key="1">
    <source>
        <dbReference type="EMBL" id="KAL3289490.1"/>
    </source>
</evidence>
<reference evidence="1 2" key="1">
    <citation type="journal article" date="2021" name="BMC Biol.">
        <title>Horizontally acquired antibacterial genes associated with adaptive radiation of ladybird beetles.</title>
        <authorList>
            <person name="Li H.S."/>
            <person name="Tang X.F."/>
            <person name="Huang Y.H."/>
            <person name="Xu Z.Y."/>
            <person name="Chen M.L."/>
            <person name="Du X.Y."/>
            <person name="Qiu B.Y."/>
            <person name="Chen P.T."/>
            <person name="Zhang W."/>
            <person name="Slipinski A."/>
            <person name="Escalona H.E."/>
            <person name="Waterhouse R.M."/>
            <person name="Zwick A."/>
            <person name="Pang H."/>
        </authorList>
    </citation>
    <scope>NUCLEOTIDE SEQUENCE [LARGE SCALE GENOMIC DNA]</scope>
    <source>
        <strain evidence="1">SYSU2018</strain>
    </source>
</reference>
<dbReference type="Proteomes" id="UP001516400">
    <property type="component" value="Unassembled WGS sequence"/>
</dbReference>
<evidence type="ECO:0000313" key="2">
    <source>
        <dbReference type="Proteomes" id="UP001516400"/>
    </source>
</evidence>